<keyword evidence="3" id="KW-1185">Reference proteome</keyword>
<dbReference type="EMBL" id="QWFX01000005">
    <property type="protein sequence ID" value="RIJ32503.1"/>
    <property type="molecule type" value="Genomic_DNA"/>
</dbReference>
<keyword evidence="1" id="KW-1133">Transmembrane helix</keyword>
<dbReference type="Proteomes" id="UP000266385">
    <property type="component" value="Unassembled WGS sequence"/>
</dbReference>
<keyword evidence="1" id="KW-0812">Transmembrane</keyword>
<reference evidence="2 3" key="1">
    <citation type="submission" date="2018-08" db="EMBL/GenBank/DDBJ databases">
        <title>Henriciella mobilis sp. nov., isolated from seawater.</title>
        <authorList>
            <person name="Cheng H."/>
            <person name="Wu Y.-H."/>
            <person name="Xu X.-W."/>
            <person name="Guo L.-L."/>
        </authorList>
    </citation>
    <scope>NUCLEOTIDE SEQUENCE [LARGE SCALE GENOMIC DNA]</scope>
    <source>
        <strain evidence="2 3">JN25</strain>
    </source>
</reference>
<dbReference type="RefSeq" id="WP_119374584.1">
    <property type="nucleotide sequence ID" value="NZ_QWFX01000005.1"/>
</dbReference>
<dbReference type="AlphaFoldDB" id="A0A399RQA1"/>
<comment type="caution">
    <text evidence="2">The sequence shown here is derived from an EMBL/GenBank/DDBJ whole genome shotgun (WGS) entry which is preliminary data.</text>
</comment>
<organism evidence="2 3">
    <name type="scientific">Henriciella mobilis</name>
    <dbReference type="NCBI Taxonomy" id="2305467"/>
    <lineage>
        <taxon>Bacteria</taxon>
        <taxon>Pseudomonadati</taxon>
        <taxon>Pseudomonadota</taxon>
        <taxon>Alphaproteobacteria</taxon>
        <taxon>Hyphomonadales</taxon>
        <taxon>Hyphomonadaceae</taxon>
        <taxon>Henriciella</taxon>
    </lineage>
</organism>
<name>A0A399RQA1_9PROT</name>
<dbReference type="OrthoDB" id="9976650at2"/>
<proteinExistence type="predicted"/>
<accession>A0A399RQA1</accession>
<feature type="transmembrane region" description="Helical" evidence="1">
    <location>
        <begin position="21"/>
        <end position="44"/>
    </location>
</feature>
<protein>
    <submittedName>
        <fullName evidence="2">Uncharacterized protein</fullName>
    </submittedName>
</protein>
<evidence type="ECO:0000313" key="2">
    <source>
        <dbReference type="EMBL" id="RIJ32503.1"/>
    </source>
</evidence>
<keyword evidence="1" id="KW-0472">Membrane</keyword>
<sequence length="218" mass="23271">MEGFDREALVKSSQARQRSGAWFWAAVAVLPVAGIAAGLALGVMPMGGADKPVVIAEQPAAAVVSAPAPAPERVAATAPGFSALAELRRYDMVVRTLRHCANVGPSAHYLKASETYRNTNFGKTGPLREIAQNEPPEYDLSAFEKPISTNPAEIMVQGMTGQIAMNALQRANQFETMMDEIERQSQGYLGEAPSAAECTTFRNEVIMGKHNLTLPPAG</sequence>
<evidence type="ECO:0000256" key="1">
    <source>
        <dbReference type="SAM" id="Phobius"/>
    </source>
</evidence>
<evidence type="ECO:0000313" key="3">
    <source>
        <dbReference type="Proteomes" id="UP000266385"/>
    </source>
</evidence>
<gene>
    <name evidence="2" type="ORF">D1223_01210</name>
</gene>